<gene>
    <name evidence="3" type="primary">tadA</name>
    <name evidence="3" type="ORF">J5V48_06765</name>
</gene>
<keyword evidence="4" id="KW-1185">Reference proteome</keyword>
<sequence length="321" mass="35852">MFEKENIQSDRIRQSLYSLLGRDLVNSILEKKVEELMLNPDGKMFVKCSHGHLELVGCVDTYRASAIIRSIASLNSREIPNNSPVIDCEIDFLKVRFAAVLPPLVKAPVFCLRSFNTLTISIDELLSEGFINEQLYEVLKKLILSKKNLLICGQTACGKTTFLNSLLRLVLCNDAQSRIITIEDTPELEINGKNCVSLYTSKNADMSYLVKASLRLSPDRIVVGEIRSKEALDMLDALSTGHDGAMCSMHAGNEIQALERLKLLISRNPNAPSGIERLIGTSIDAIVVLKKAPYRHVHCIYQVNGFEDKKYKLELLGENLI</sequence>
<dbReference type="PANTHER" id="PTHR30486">
    <property type="entry name" value="TWITCHING MOTILITY PROTEIN PILT"/>
    <property type="match status" value="1"/>
</dbReference>
<protein>
    <submittedName>
        <fullName evidence="3">Flp pilus assembly complex ATPase component TadA</fullName>
    </submittedName>
</protein>
<dbReference type="Proteomes" id="UP000731465">
    <property type="component" value="Unassembled WGS sequence"/>
</dbReference>
<reference evidence="3 4" key="1">
    <citation type="submission" date="2021-03" db="EMBL/GenBank/DDBJ databases">
        <title>Succinivibrio sp. nov. isolated from feces of cow.</title>
        <authorList>
            <person name="Choi J.-Y."/>
        </authorList>
    </citation>
    <scope>NUCLEOTIDE SEQUENCE [LARGE SCALE GENOMIC DNA]</scope>
    <source>
        <strain evidence="3 4">AGMB01872</strain>
    </source>
</reference>
<feature type="domain" description="Bacterial type II secretion system protein E" evidence="2">
    <location>
        <begin position="87"/>
        <end position="286"/>
    </location>
</feature>
<dbReference type="CDD" id="cd01130">
    <property type="entry name" value="VirB11-like_ATPase"/>
    <property type="match status" value="1"/>
</dbReference>
<proteinExistence type="inferred from homology"/>
<organism evidence="3 4">
    <name type="scientific">Succinivibrio faecicola</name>
    <dbReference type="NCBI Taxonomy" id="2820300"/>
    <lineage>
        <taxon>Bacteria</taxon>
        <taxon>Pseudomonadati</taxon>
        <taxon>Pseudomonadota</taxon>
        <taxon>Gammaproteobacteria</taxon>
        <taxon>Aeromonadales</taxon>
        <taxon>Succinivibrionaceae</taxon>
        <taxon>Succinivibrio</taxon>
    </lineage>
</organism>
<name>A0ABS7DIA7_9GAMM</name>
<dbReference type="EMBL" id="JAGFNY010000022">
    <property type="protein sequence ID" value="MBW7570590.1"/>
    <property type="molecule type" value="Genomic_DNA"/>
</dbReference>
<evidence type="ECO:0000256" key="1">
    <source>
        <dbReference type="ARBA" id="ARBA00006611"/>
    </source>
</evidence>
<evidence type="ECO:0000313" key="4">
    <source>
        <dbReference type="Proteomes" id="UP000731465"/>
    </source>
</evidence>
<dbReference type="InterPro" id="IPR050921">
    <property type="entry name" value="T4SS_GSP_E_ATPase"/>
</dbReference>
<accession>A0ABS7DIA7</accession>
<dbReference type="PANTHER" id="PTHR30486:SF6">
    <property type="entry name" value="TYPE IV PILUS RETRACTATION ATPASE PILT"/>
    <property type="match status" value="1"/>
</dbReference>
<dbReference type="Gene3D" id="3.40.50.300">
    <property type="entry name" value="P-loop containing nucleotide triphosphate hydrolases"/>
    <property type="match status" value="1"/>
</dbReference>
<dbReference type="SUPFAM" id="SSF52540">
    <property type="entry name" value="P-loop containing nucleoside triphosphate hydrolases"/>
    <property type="match status" value="1"/>
</dbReference>
<dbReference type="InterPro" id="IPR001482">
    <property type="entry name" value="T2SS/T4SS_dom"/>
</dbReference>
<dbReference type="Pfam" id="PF00437">
    <property type="entry name" value="T2SSE"/>
    <property type="match status" value="1"/>
</dbReference>
<comment type="caution">
    <text evidence="3">The sequence shown here is derived from an EMBL/GenBank/DDBJ whole genome shotgun (WGS) entry which is preliminary data.</text>
</comment>
<evidence type="ECO:0000313" key="3">
    <source>
        <dbReference type="EMBL" id="MBW7570590.1"/>
    </source>
</evidence>
<dbReference type="Gene3D" id="3.30.450.90">
    <property type="match status" value="1"/>
</dbReference>
<comment type="similarity">
    <text evidence="1">Belongs to the GSP E family.</text>
</comment>
<dbReference type="RefSeq" id="WP_219937815.1">
    <property type="nucleotide sequence ID" value="NZ_JAGFNY010000022.1"/>
</dbReference>
<dbReference type="InterPro" id="IPR027417">
    <property type="entry name" value="P-loop_NTPase"/>
</dbReference>
<evidence type="ECO:0000259" key="2">
    <source>
        <dbReference type="Pfam" id="PF00437"/>
    </source>
</evidence>